<feature type="transmembrane region" description="Helical" evidence="1">
    <location>
        <begin position="116"/>
        <end position="136"/>
    </location>
</feature>
<proteinExistence type="predicted"/>
<evidence type="ECO:0000313" key="2">
    <source>
        <dbReference type="EMBL" id="KAJ3220221.1"/>
    </source>
</evidence>
<name>A0AAD5U538_9FUNG</name>
<comment type="caution">
    <text evidence="2">The sequence shown here is derived from an EMBL/GenBank/DDBJ whole genome shotgun (WGS) entry which is preliminary data.</text>
</comment>
<dbReference type="Proteomes" id="UP001211065">
    <property type="component" value="Unassembled WGS sequence"/>
</dbReference>
<sequence>MANITNVTSTVDLYTFDPIPGALTSVVLSREMAKQIQLGVDACTLVLSLYNFIKSIQQLKSTKVENFKKRNTLYFLFSVVWLIYSMLLTIHGLLVVDFSSKMEYYIFSVFSGNVEGFLSMTGMACYQAFTILRIFVPYSVWVDRFLLFIILTVYITCVVIDQITIYCVLKAFVFPEEILSSVCADEGIASQTYDALAISFQVFCTAILETILMYLVELVRIGTRTVPADIMGSEVSYDSSDFSRVNVNNLKRPDLSNNLSVGQFTNEYQSLRFSGETE</sequence>
<keyword evidence="1" id="KW-1133">Transmembrane helix</keyword>
<keyword evidence="1" id="KW-0812">Transmembrane</keyword>
<keyword evidence="3" id="KW-1185">Reference proteome</keyword>
<dbReference type="EMBL" id="JADGJW010000311">
    <property type="protein sequence ID" value="KAJ3220221.1"/>
    <property type="molecule type" value="Genomic_DNA"/>
</dbReference>
<gene>
    <name evidence="2" type="ORF">HK099_004438</name>
</gene>
<feature type="transmembrane region" description="Helical" evidence="1">
    <location>
        <begin position="145"/>
        <end position="173"/>
    </location>
</feature>
<dbReference type="AlphaFoldDB" id="A0AAD5U538"/>
<evidence type="ECO:0000256" key="1">
    <source>
        <dbReference type="SAM" id="Phobius"/>
    </source>
</evidence>
<feature type="transmembrane region" description="Helical" evidence="1">
    <location>
        <begin position="73"/>
        <end position="96"/>
    </location>
</feature>
<keyword evidence="1" id="KW-0472">Membrane</keyword>
<protein>
    <submittedName>
        <fullName evidence="2">Uncharacterized protein</fullName>
    </submittedName>
</protein>
<reference evidence="2" key="1">
    <citation type="submission" date="2020-05" db="EMBL/GenBank/DDBJ databases">
        <title>Phylogenomic resolution of chytrid fungi.</title>
        <authorList>
            <person name="Stajich J.E."/>
            <person name="Amses K."/>
            <person name="Simmons R."/>
            <person name="Seto K."/>
            <person name="Myers J."/>
            <person name="Bonds A."/>
            <person name="Quandt C.A."/>
            <person name="Barry K."/>
            <person name="Liu P."/>
            <person name="Grigoriev I."/>
            <person name="Longcore J.E."/>
            <person name="James T.Y."/>
        </authorList>
    </citation>
    <scope>NUCLEOTIDE SEQUENCE</scope>
    <source>
        <strain evidence="2">JEL0476</strain>
    </source>
</reference>
<feature type="transmembrane region" description="Helical" evidence="1">
    <location>
        <begin position="193"/>
        <end position="216"/>
    </location>
</feature>
<accession>A0AAD5U538</accession>
<evidence type="ECO:0000313" key="3">
    <source>
        <dbReference type="Proteomes" id="UP001211065"/>
    </source>
</evidence>
<organism evidence="2 3">
    <name type="scientific">Clydaea vesicula</name>
    <dbReference type="NCBI Taxonomy" id="447962"/>
    <lineage>
        <taxon>Eukaryota</taxon>
        <taxon>Fungi</taxon>
        <taxon>Fungi incertae sedis</taxon>
        <taxon>Chytridiomycota</taxon>
        <taxon>Chytridiomycota incertae sedis</taxon>
        <taxon>Chytridiomycetes</taxon>
        <taxon>Lobulomycetales</taxon>
        <taxon>Lobulomycetaceae</taxon>
        <taxon>Clydaea</taxon>
    </lineage>
</organism>